<accession>A0A1X6NRR6</accession>
<feature type="compositionally biased region" description="Pro residues" evidence="1">
    <location>
        <begin position="53"/>
        <end position="66"/>
    </location>
</feature>
<evidence type="ECO:0008006" key="4">
    <source>
        <dbReference type="Google" id="ProtNLM"/>
    </source>
</evidence>
<keyword evidence="3" id="KW-1185">Reference proteome</keyword>
<feature type="compositionally biased region" description="Pro residues" evidence="1">
    <location>
        <begin position="172"/>
        <end position="184"/>
    </location>
</feature>
<dbReference type="Proteomes" id="UP000218209">
    <property type="component" value="Unassembled WGS sequence"/>
</dbReference>
<evidence type="ECO:0000313" key="2">
    <source>
        <dbReference type="EMBL" id="OSX71319.1"/>
    </source>
</evidence>
<feature type="region of interest" description="Disordered" evidence="1">
    <location>
        <begin position="156"/>
        <end position="249"/>
    </location>
</feature>
<organism evidence="2 3">
    <name type="scientific">Porphyra umbilicalis</name>
    <name type="common">Purple laver</name>
    <name type="synonym">Red alga</name>
    <dbReference type="NCBI Taxonomy" id="2786"/>
    <lineage>
        <taxon>Eukaryota</taxon>
        <taxon>Rhodophyta</taxon>
        <taxon>Bangiophyceae</taxon>
        <taxon>Bangiales</taxon>
        <taxon>Bangiaceae</taxon>
        <taxon>Porphyra</taxon>
    </lineage>
</organism>
<name>A0A1X6NRR6_PORUM</name>
<feature type="compositionally biased region" description="Low complexity" evidence="1">
    <location>
        <begin position="13"/>
        <end position="33"/>
    </location>
</feature>
<sequence>MRFAFVTSVAVATARSASRAAVGRPPAAQLGAHPPLPPPPRRPRTARLVASGTPPPPPPQHPPPAVYRLPPPPATTAARVAVAGLFPLTAFFPGGGGAADTIFALSSAPGVAGVAVFRISGPAAGASLLALTRRRALPTPRVATLVSLYAPPPAGDGAAAAAATAAPDASAAPPPPPTPHPPPADLLDRPSSSGSPPPPPLPAKTLSNSTCTGPRRSPRGDGRARRLPATRPAGRGEFTAARSPAAAST</sequence>
<reference evidence="2 3" key="1">
    <citation type="submission" date="2017-03" db="EMBL/GenBank/DDBJ databases">
        <title>WGS assembly of Porphyra umbilicalis.</title>
        <authorList>
            <person name="Brawley S.H."/>
            <person name="Blouin N.A."/>
            <person name="Ficko-Blean E."/>
            <person name="Wheeler G.L."/>
            <person name="Lohr M."/>
            <person name="Goodson H.V."/>
            <person name="Jenkins J.W."/>
            <person name="Blaby-Haas C.E."/>
            <person name="Helliwell K.E."/>
            <person name="Chan C."/>
            <person name="Marriage T."/>
            <person name="Bhattacharya D."/>
            <person name="Klein A.S."/>
            <person name="Badis Y."/>
            <person name="Brodie J."/>
            <person name="Cao Y."/>
            <person name="Collen J."/>
            <person name="Dittami S.M."/>
            <person name="Gachon C.M."/>
            <person name="Green B.R."/>
            <person name="Karpowicz S."/>
            <person name="Kim J.W."/>
            <person name="Kudahl U."/>
            <person name="Lin S."/>
            <person name="Michel G."/>
            <person name="Mittag M."/>
            <person name="Olson B.J."/>
            <person name="Pangilinan J."/>
            <person name="Peng Y."/>
            <person name="Qiu H."/>
            <person name="Shu S."/>
            <person name="Singer J.T."/>
            <person name="Smith A.G."/>
            <person name="Sprecher B.N."/>
            <person name="Wagner V."/>
            <person name="Wang W."/>
            <person name="Wang Z.-Y."/>
            <person name="Yan J."/>
            <person name="Yarish C."/>
            <person name="Zoeuner-Riek S."/>
            <person name="Zhuang Y."/>
            <person name="Zou Y."/>
            <person name="Lindquist E.A."/>
            <person name="Grimwood J."/>
            <person name="Barry K."/>
            <person name="Rokhsar D.S."/>
            <person name="Schmutz J."/>
            <person name="Stiller J.W."/>
            <person name="Grossman A.R."/>
            <person name="Prochnik S.E."/>
        </authorList>
    </citation>
    <scope>NUCLEOTIDE SEQUENCE [LARGE SCALE GENOMIC DNA]</scope>
    <source>
        <strain evidence="2">4086291</strain>
    </source>
</reference>
<feature type="compositionally biased region" description="Low complexity" evidence="1">
    <location>
        <begin position="156"/>
        <end position="171"/>
    </location>
</feature>
<dbReference type="InterPro" id="IPR027266">
    <property type="entry name" value="TrmE/GcvT-like"/>
</dbReference>
<evidence type="ECO:0000313" key="3">
    <source>
        <dbReference type="Proteomes" id="UP000218209"/>
    </source>
</evidence>
<feature type="region of interest" description="Disordered" evidence="1">
    <location>
        <begin position="13"/>
        <end position="66"/>
    </location>
</feature>
<dbReference type="EMBL" id="KV919146">
    <property type="protein sequence ID" value="OSX71319.1"/>
    <property type="molecule type" value="Genomic_DNA"/>
</dbReference>
<gene>
    <name evidence="2" type="ORF">BU14_0556s0005</name>
</gene>
<proteinExistence type="predicted"/>
<dbReference type="Gene3D" id="3.30.1360.120">
    <property type="entry name" value="Probable tRNA modification gtpase trme, domain 1"/>
    <property type="match status" value="1"/>
</dbReference>
<dbReference type="SUPFAM" id="SSF103025">
    <property type="entry name" value="Folate-binding domain"/>
    <property type="match status" value="1"/>
</dbReference>
<evidence type="ECO:0000256" key="1">
    <source>
        <dbReference type="SAM" id="MobiDB-lite"/>
    </source>
</evidence>
<dbReference type="AlphaFoldDB" id="A0A1X6NRR6"/>
<protein>
    <recommendedName>
        <fullName evidence="4">GTP-binding protein TrmE N-terminal domain-containing protein</fullName>
    </recommendedName>
</protein>